<dbReference type="Gene3D" id="2.60.120.330">
    <property type="entry name" value="B-lactam Antibiotic, Isopenicillin N Synthase, Chain"/>
    <property type="match status" value="2"/>
</dbReference>
<dbReference type="OrthoDB" id="288590at2759"/>
<comment type="caution">
    <text evidence="7">The sequence shown here is derived from an EMBL/GenBank/DDBJ whole genome shotgun (WGS) entry which is preliminary data.</text>
</comment>
<dbReference type="EMBL" id="CAJGYO010000011">
    <property type="protein sequence ID" value="CAD6259890.1"/>
    <property type="molecule type" value="Genomic_DNA"/>
</dbReference>
<gene>
    <name evidence="7" type="ORF">NCGR_LOCUS43327</name>
</gene>
<dbReference type="Pfam" id="PF14226">
    <property type="entry name" value="DIOX_N"/>
    <property type="match status" value="1"/>
</dbReference>
<accession>A0A811QUP7</accession>
<feature type="domain" description="Fe2OG dioxygenase" evidence="6">
    <location>
        <begin position="158"/>
        <end position="257"/>
    </location>
</feature>
<dbReference type="InterPro" id="IPR044861">
    <property type="entry name" value="IPNS-like_FE2OG_OXY"/>
</dbReference>
<organism evidence="7 8">
    <name type="scientific">Miscanthus lutarioriparius</name>
    <dbReference type="NCBI Taxonomy" id="422564"/>
    <lineage>
        <taxon>Eukaryota</taxon>
        <taxon>Viridiplantae</taxon>
        <taxon>Streptophyta</taxon>
        <taxon>Embryophyta</taxon>
        <taxon>Tracheophyta</taxon>
        <taxon>Spermatophyta</taxon>
        <taxon>Magnoliopsida</taxon>
        <taxon>Liliopsida</taxon>
        <taxon>Poales</taxon>
        <taxon>Poaceae</taxon>
        <taxon>PACMAD clade</taxon>
        <taxon>Panicoideae</taxon>
        <taxon>Andropogonodae</taxon>
        <taxon>Andropogoneae</taxon>
        <taxon>Saccharinae</taxon>
        <taxon>Miscanthus</taxon>
    </lineage>
</organism>
<keyword evidence="3 5" id="KW-0560">Oxidoreductase</keyword>
<evidence type="ECO:0000256" key="4">
    <source>
        <dbReference type="ARBA" id="ARBA00023004"/>
    </source>
</evidence>
<evidence type="ECO:0000256" key="2">
    <source>
        <dbReference type="ARBA" id="ARBA00022723"/>
    </source>
</evidence>
<keyword evidence="4 5" id="KW-0408">Iron</keyword>
<proteinExistence type="inferred from homology"/>
<dbReference type="InterPro" id="IPR050295">
    <property type="entry name" value="Plant_2OG-oxidoreductases"/>
</dbReference>
<dbReference type="GO" id="GO:0046872">
    <property type="term" value="F:metal ion binding"/>
    <property type="evidence" value="ECO:0007669"/>
    <property type="project" value="UniProtKB-KW"/>
</dbReference>
<dbReference type="InterPro" id="IPR026992">
    <property type="entry name" value="DIOX_N"/>
</dbReference>
<comment type="similarity">
    <text evidence="1 5">Belongs to the iron/ascorbate-dependent oxidoreductase family.</text>
</comment>
<keyword evidence="8" id="KW-1185">Reference proteome</keyword>
<evidence type="ECO:0000313" key="7">
    <source>
        <dbReference type="EMBL" id="CAD6259890.1"/>
    </source>
</evidence>
<dbReference type="InterPro" id="IPR005123">
    <property type="entry name" value="Oxoglu/Fe-dep_dioxygenase_dom"/>
</dbReference>
<sequence length="302" mass="33280">MAPAISKPLLSDLVAQIGKVPLSHIRPVGDRPDLANVDNESGAGIPLIDLKKLNGPERPKVVEAIGRTCESDGFFMGMLRVAREFFHLPESERLKCYSDDPKKAIRLSTSFNVRTEKASGGHLRDGSELRALALRLLEAISESLGLERSHMVAAIGRHAQHMAVNYYPPCPQPELTYGLPGHKDPNAITLLLQDGVSGLQVQRGGRWVAVNPVPNALVINIGDQMQALSNDRYKSVLHRVIVNSAREREDLGADVLLADALADDGHPLAYRPFTFQEYYDEFWNMGLQSASCLDRFRGPEDP</sequence>
<evidence type="ECO:0000256" key="1">
    <source>
        <dbReference type="ARBA" id="ARBA00008056"/>
    </source>
</evidence>
<name>A0A811QUP7_9POAL</name>
<dbReference type="PANTHER" id="PTHR47991">
    <property type="entry name" value="OXOGLUTARATE/IRON-DEPENDENT DIOXYGENASE"/>
    <property type="match status" value="1"/>
</dbReference>
<protein>
    <recommendedName>
        <fullName evidence="6">Fe2OG dioxygenase domain-containing protein</fullName>
    </recommendedName>
</protein>
<keyword evidence="2 5" id="KW-0479">Metal-binding</keyword>
<evidence type="ECO:0000256" key="5">
    <source>
        <dbReference type="RuleBase" id="RU003682"/>
    </source>
</evidence>
<dbReference type="AlphaFoldDB" id="A0A811QUP7"/>
<dbReference type="SUPFAM" id="SSF51197">
    <property type="entry name" value="Clavaminate synthase-like"/>
    <property type="match status" value="1"/>
</dbReference>
<dbReference type="PROSITE" id="PS51471">
    <property type="entry name" value="FE2OG_OXY"/>
    <property type="match status" value="1"/>
</dbReference>
<reference evidence="7" key="1">
    <citation type="submission" date="2020-10" db="EMBL/GenBank/DDBJ databases">
        <authorList>
            <person name="Han B."/>
            <person name="Lu T."/>
            <person name="Zhao Q."/>
            <person name="Huang X."/>
            <person name="Zhao Y."/>
        </authorList>
    </citation>
    <scope>NUCLEOTIDE SEQUENCE</scope>
</reference>
<dbReference type="InterPro" id="IPR027443">
    <property type="entry name" value="IPNS-like_sf"/>
</dbReference>
<evidence type="ECO:0000313" key="8">
    <source>
        <dbReference type="Proteomes" id="UP000604825"/>
    </source>
</evidence>
<dbReference type="Proteomes" id="UP000604825">
    <property type="component" value="Unassembled WGS sequence"/>
</dbReference>
<dbReference type="GO" id="GO:0016491">
    <property type="term" value="F:oxidoreductase activity"/>
    <property type="evidence" value="ECO:0007669"/>
    <property type="project" value="UniProtKB-KW"/>
</dbReference>
<evidence type="ECO:0000259" key="6">
    <source>
        <dbReference type="PROSITE" id="PS51471"/>
    </source>
</evidence>
<dbReference type="Pfam" id="PF03171">
    <property type="entry name" value="2OG-FeII_Oxy"/>
    <property type="match status" value="1"/>
</dbReference>
<evidence type="ECO:0000256" key="3">
    <source>
        <dbReference type="ARBA" id="ARBA00023002"/>
    </source>
</evidence>